<dbReference type="PROSITE" id="PS50985">
    <property type="entry name" value="GRAS"/>
    <property type="match status" value="1"/>
</dbReference>
<reference evidence="6 7" key="1">
    <citation type="journal article" date="2016" name="G3 (Bethesda)">
        <title>First Draft Assembly and Annotation of the Genome of a California Endemic Oak Quercus lobata Nee (Fagaceae).</title>
        <authorList>
            <person name="Sork V.L."/>
            <person name="Fitz-Gibbon S.T."/>
            <person name="Puiu D."/>
            <person name="Crepeau M."/>
            <person name="Gugger P.F."/>
            <person name="Sherman R."/>
            <person name="Stevens K."/>
            <person name="Langley C.H."/>
            <person name="Pellegrini M."/>
            <person name="Salzberg S.L."/>
        </authorList>
    </citation>
    <scope>NUCLEOTIDE SEQUENCE [LARGE SCALE GENOMIC DNA]</scope>
    <source>
        <strain evidence="6 7">cv. SW786</strain>
    </source>
</reference>
<sequence>MKLESVAEHTNFQMLKELSPYVKFAHFTANQVILEATQGDHEVHSFIFGIMEGVQWPPLMAEVAMGKSTFLEITAIIVD</sequence>
<dbReference type="AlphaFoldDB" id="A0A7N2LYM4"/>
<proteinExistence type="inferred from homology"/>
<keyword evidence="3" id="KW-0804">Transcription</keyword>
<accession>A0A7N2LYM4</accession>
<keyword evidence="2" id="KW-0805">Transcription regulation</keyword>
<dbReference type="InParanoid" id="A0A7N2LYM4"/>
<evidence type="ECO:0000256" key="1">
    <source>
        <dbReference type="ARBA" id="ARBA00004123"/>
    </source>
</evidence>
<dbReference type="Proteomes" id="UP000594261">
    <property type="component" value="Chromosome 6"/>
</dbReference>
<name>A0A7N2LYM4_QUELO</name>
<organism evidence="6 7">
    <name type="scientific">Quercus lobata</name>
    <name type="common">Valley oak</name>
    <dbReference type="NCBI Taxonomy" id="97700"/>
    <lineage>
        <taxon>Eukaryota</taxon>
        <taxon>Viridiplantae</taxon>
        <taxon>Streptophyta</taxon>
        <taxon>Embryophyta</taxon>
        <taxon>Tracheophyta</taxon>
        <taxon>Spermatophyta</taxon>
        <taxon>Magnoliopsida</taxon>
        <taxon>eudicotyledons</taxon>
        <taxon>Gunneridae</taxon>
        <taxon>Pentapetalae</taxon>
        <taxon>rosids</taxon>
        <taxon>fabids</taxon>
        <taxon>Fagales</taxon>
        <taxon>Fagaceae</taxon>
        <taxon>Quercus</taxon>
    </lineage>
</organism>
<dbReference type="Pfam" id="PF03514">
    <property type="entry name" value="GRAS"/>
    <property type="match status" value="1"/>
</dbReference>
<keyword evidence="4" id="KW-0539">Nucleus</keyword>
<evidence type="ECO:0000313" key="7">
    <source>
        <dbReference type="Proteomes" id="UP000594261"/>
    </source>
</evidence>
<dbReference type="InterPro" id="IPR005202">
    <property type="entry name" value="TF_GRAS"/>
</dbReference>
<evidence type="ECO:0000256" key="2">
    <source>
        <dbReference type="ARBA" id="ARBA00023015"/>
    </source>
</evidence>
<comment type="subcellular location">
    <subcellularLocation>
        <location evidence="1">Nucleus</location>
    </subcellularLocation>
</comment>
<dbReference type="PANTHER" id="PTHR31636">
    <property type="entry name" value="OSJNBA0084A10.13 PROTEIN-RELATED"/>
    <property type="match status" value="1"/>
</dbReference>
<comment type="caution">
    <text evidence="5">Lacks conserved residue(s) required for the propagation of feature annotation.</text>
</comment>
<evidence type="ECO:0000256" key="4">
    <source>
        <dbReference type="ARBA" id="ARBA00023242"/>
    </source>
</evidence>
<evidence type="ECO:0000313" key="6">
    <source>
        <dbReference type="EnsemblPlants" id="QL06p030458:mrna:CDS:1"/>
    </source>
</evidence>
<dbReference type="Gramene" id="QL06p030458:mrna">
    <property type="protein sequence ID" value="QL06p030458:mrna:CDS:1"/>
    <property type="gene ID" value="QL06p030458"/>
</dbReference>
<dbReference type="EMBL" id="LRBV02000006">
    <property type="status" value="NOT_ANNOTATED_CDS"/>
    <property type="molecule type" value="Genomic_DNA"/>
</dbReference>
<protein>
    <submittedName>
        <fullName evidence="6">Uncharacterized protein</fullName>
    </submittedName>
</protein>
<dbReference type="GO" id="GO:0005634">
    <property type="term" value="C:nucleus"/>
    <property type="evidence" value="ECO:0007669"/>
    <property type="project" value="UniProtKB-SubCell"/>
</dbReference>
<reference evidence="6" key="2">
    <citation type="submission" date="2021-01" db="UniProtKB">
        <authorList>
            <consortium name="EnsemblPlants"/>
        </authorList>
    </citation>
    <scope>IDENTIFICATION</scope>
</reference>
<dbReference type="EnsemblPlants" id="QL06p030458:mrna">
    <property type="protein sequence ID" value="QL06p030458:mrna:CDS:1"/>
    <property type="gene ID" value="QL06p030458"/>
</dbReference>
<keyword evidence="7" id="KW-1185">Reference proteome</keyword>
<evidence type="ECO:0000256" key="3">
    <source>
        <dbReference type="ARBA" id="ARBA00023163"/>
    </source>
</evidence>
<comment type="similarity">
    <text evidence="5">Belongs to the GRAS family.</text>
</comment>
<evidence type="ECO:0000256" key="5">
    <source>
        <dbReference type="PROSITE-ProRule" id="PRU01191"/>
    </source>
</evidence>